<name>A0AAV9D521_ACOCL</name>
<gene>
    <name evidence="1" type="ORF">QJS10_CPB15g00278</name>
</gene>
<dbReference type="InterPro" id="IPR004320">
    <property type="entry name" value="BPS1_pln"/>
</dbReference>
<dbReference type="AlphaFoldDB" id="A0AAV9D521"/>
<dbReference type="PANTHER" id="PTHR33070">
    <property type="entry name" value="OS06G0725500 PROTEIN"/>
    <property type="match status" value="1"/>
</dbReference>
<proteinExistence type="predicted"/>
<keyword evidence="2" id="KW-1185">Reference proteome</keyword>
<dbReference type="GO" id="GO:0048367">
    <property type="term" value="P:shoot system development"/>
    <property type="evidence" value="ECO:0007669"/>
    <property type="project" value="InterPro"/>
</dbReference>
<comment type="caution">
    <text evidence="1">The sequence shown here is derived from an EMBL/GenBank/DDBJ whole genome shotgun (WGS) entry which is preliminary data.</text>
</comment>
<evidence type="ECO:0000313" key="2">
    <source>
        <dbReference type="Proteomes" id="UP001180020"/>
    </source>
</evidence>
<dbReference type="PANTHER" id="PTHR33070:SF120">
    <property type="entry name" value="EXPRESSED PROTEIN"/>
    <property type="match status" value="1"/>
</dbReference>
<reference evidence="1" key="2">
    <citation type="submission" date="2023-06" db="EMBL/GenBank/DDBJ databases">
        <authorList>
            <person name="Ma L."/>
            <person name="Liu K.-W."/>
            <person name="Li Z."/>
            <person name="Hsiao Y.-Y."/>
            <person name="Qi Y."/>
            <person name="Fu T."/>
            <person name="Tang G."/>
            <person name="Zhang D."/>
            <person name="Sun W.-H."/>
            <person name="Liu D.-K."/>
            <person name="Li Y."/>
            <person name="Chen G.-Z."/>
            <person name="Liu X.-D."/>
            <person name="Liao X.-Y."/>
            <person name="Jiang Y.-T."/>
            <person name="Yu X."/>
            <person name="Hao Y."/>
            <person name="Huang J."/>
            <person name="Zhao X.-W."/>
            <person name="Ke S."/>
            <person name="Chen Y.-Y."/>
            <person name="Wu W.-L."/>
            <person name="Hsu J.-L."/>
            <person name="Lin Y.-F."/>
            <person name="Huang M.-D."/>
            <person name="Li C.-Y."/>
            <person name="Huang L."/>
            <person name="Wang Z.-W."/>
            <person name="Zhao X."/>
            <person name="Zhong W.-Y."/>
            <person name="Peng D.-H."/>
            <person name="Ahmad S."/>
            <person name="Lan S."/>
            <person name="Zhang J.-S."/>
            <person name="Tsai W.-C."/>
            <person name="Van De Peer Y."/>
            <person name="Liu Z.-J."/>
        </authorList>
    </citation>
    <scope>NUCLEOTIDE SEQUENCE</scope>
    <source>
        <strain evidence="1">CP</strain>
        <tissue evidence="1">Leaves</tissue>
    </source>
</reference>
<sequence>MAHIRSNSLPSSVHPTILRIKEEVGKLKALEAYLTAEVILIALGSLKDLYACVDDLLRLSLAQQALIHHRQEKWADEMLNGSVQLMDLCSTVRGALSLMKDHMQSLQSTLRRRRACGTLIKCEIRSYFLYRKKVEKDLNKSLSKLKKISNGCPLLNENNDASMVFKVLQEVTTVTISIFQSMLCCMASTSPVTRPSKWSVVAKVMRKGTVVCEGEDEDAYLAQRVDASLSALAGHNSRKDDDAKVLQAQKQMLELEGSVERINGGLECLFRQLIQTRVALLNNISL</sequence>
<dbReference type="EMBL" id="JAUJYO010000015">
    <property type="protein sequence ID" value="KAK1296011.1"/>
    <property type="molecule type" value="Genomic_DNA"/>
</dbReference>
<reference evidence="1" key="1">
    <citation type="journal article" date="2023" name="Nat. Commun.">
        <title>Diploid and tetraploid genomes of Acorus and the evolution of monocots.</title>
        <authorList>
            <person name="Ma L."/>
            <person name="Liu K.W."/>
            <person name="Li Z."/>
            <person name="Hsiao Y.Y."/>
            <person name="Qi Y."/>
            <person name="Fu T."/>
            <person name="Tang G.D."/>
            <person name="Zhang D."/>
            <person name="Sun W.H."/>
            <person name="Liu D.K."/>
            <person name="Li Y."/>
            <person name="Chen G.Z."/>
            <person name="Liu X.D."/>
            <person name="Liao X.Y."/>
            <person name="Jiang Y.T."/>
            <person name="Yu X."/>
            <person name="Hao Y."/>
            <person name="Huang J."/>
            <person name="Zhao X.W."/>
            <person name="Ke S."/>
            <person name="Chen Y.Y."/>
            <person name="Wu W.L."/>
            <person name="Hsu J.L."/>
            <person name="Lin Y.F."/>
            <person name="Huang M.D."/>
            <person name="Li C.Y."/>
            <person name="Huang L."/>
            <person name="Wang Z.W."/>
            <person name="Zhao X."/>
            <person name="Zhong W.Y."/>
            <person name="Peng D.H."/>
            <person name="Ahmad S."/>
            <person name="Lan S."/>
            <person name="Zhang J.S."/>
            <person name="Tsai W.C."/>
            <person name="Van de Peer Y."/>
            <person name="Liu Z.J."/>
        </authorList>
    </citation>
    <scope>NUCLEOTIDE SEQUENCE</scope>
    <source>
        <strain evidence="1">CP</strain>
    </source>
</reference>
<evidence type="ECO:0000313" key="1">
    <source>
        <dbReference type="EMBL" id="KAK1296011.1"/>
    </source>
</evidence>
<dbReference type="Pfam" id="PF03087">
    <property type="entry name" value="BPS1"/>
    <property type="match status" value="1"/>
</dbReference>
<dbReference type="GO" id="GO:0048364">
    <property type="term" value="P:root development"/>
    <property type="evidence" value="ECO:0007669"/>
    <property type="project" value="InterPro"/>
</dbReference>
<protein>
    <submittedName>
        <fullName evidence="1">Uncharacterized protein</fullName>
    </submittedName>
</protein>
<accession>A0AAV9D521</accession>
<dbReference type="Proteomes" id="UP001180020">
    <property type="component" value="Unassembled WGS sequence"/>
</dbReference>
<organism evidence="1 2">
    <name type="scientific">Acorus calamus</name>
    <name type="common">Sweet flag</name>
    <dbReference type="NCBI Taxonomy" id="4465"/>
    <lineage>
        <taxon>Eukaryota</taxon>
        <taxon>Viridiplantae</taxon>
        <taxon>Streptophyta</taxon>
        <taxon>Embryophyta</taxon>
        <taxon>Tracheophyta</taxon>
        <taxon>Spermatophyta</taxon>
        <taxon>Magnoliopsida</taxon>
        <taxon>Liliopsida</taxon>
        <taxon>Acoraceae</taxon>
        <taxon>Acorus</taxon>
    </lineage>
</organism>